<dbReference type="AlphaFoldDB" id="I4EM35"/>
<feature type="domain" description="Helicase ATP-binding" evidence="7">
    <location>
        <begin position="1"/>
        <end position="131"/>
    </location>
</feature>
<evidence type="ECO:0000256" key="2">
    <source>
        <dbReference type="ARBA" id="ARBA00022801"/>
    </source>
</evidence>
<dbReference type="InterPro" id="IPR014001">
    <property type="entry name" value="Helicase_ATP-bd"/>
</dbReference>
<dbReference type="GO" id="GO:0005829">
    <property type="term" value="C:cytosol"/>
    <property type="evidence" value="ECO:0007669"/>
    <property type="project" value="TreeGrafter"/>
</dbReference>
<dbReference type="Proteomes" id="UP000004221">
    <property type="component" value="Unassembled WGS sequence"/>
</dbReference>
<evidence type="ECO:0000256" key="1">
    <source>
        <dbReference type="ARBA" id="ARBA00022741"/>
    </source>
</evidence>
<dbReference type="PANTHER" id="PTHR47959:SF13">
    <property type="entry name" value="ATP-DEPENDENT RNA HELICASE RHLE"/>
    <property type="match status" value="1"/>
</dbReference>
<evidence type="ECO:0000256" key="6">
    <source>
        <dbReference type="SAM" id="MobiDB-lite"/>
    </source>
</evidence>
<keyword evidence="10" id="KW-1185">Reference proteome</keyword>
<dbReference type="PROSITE" id="PS51194">
    <property type="entry name" value="HELICASE_CTER"/>
    <property type="match status" value="1"/>
</dbReference>
<dbReference type="GO" id="GO:0005524">
    <property type="term" value="F:ATP binding"/>
    <property type="evidence" value="ECO:0007669"/>
    <property type="project" value="UniProtKB-KW"/>
</dbReference>
<dbReference type="PANTHER" id="PTHR47959">
    <property type="entry name" value="ATP-DEPENDENT RNA HELICASE RHLE-RELATED"/>
    <property type="match status" value="1"/>
</dbReference>
<evidence type="ECO:0000259" key="8">
    <source>
        <dbReference type="PROSITE" id="PS51194"/>
    </source>
</evidence>
<dbReference type="GO" id="GO:0003724">
    <property type="term" value="F:RNA helicase activity"/>
    <property type="evidence" value="ECO:0007669"/>
    <property type="project" value="TreeGrafter"/>
</dbReference>
<dbReference type="InterPro" id="IPR001650">
    <property type="entry name" value="Helicase_C-like"/>
</dbReference>
<dbReference type="SUPFAM" id="SSF52540">
    <property type="entry name" value="P-loop containing nucleoside triphosphate hydrolases"/>
    <property type="match status" value="1"/>
</dbReference>
<proteinExistence type="inferred from homology"/>
<dbReference type="PROSITE" id="PS51192">
    <property type="entry name" value="HELICASE_ATP_BIND_1"/>
    <property type="match status" value="1"/>
</dbReference>
<sequence length="381" mass="41632">MLVLTPTRELAVQVGGVLEQIGNPRGVRVGLVFGGRALGPQRDMLRRGVHAVVGTPGRVLDLLRQNALRLDHVRFLVLDEADQMLDQGFGPDVERIIAHTPEARQTALFSATMPEWVTQASREHLHHPVSVSVDPSSADAVPIEHIAYDLPDGDKLCVLQSLLDQRGAGSVIVFGRTKHGVKKLAKQLQQAGYPVAALQGNLSQNARDRVMEDFRSGRVPILLATNVAARGLDVTHVDQVINFELPESADLLTHRIGRTGRMGRRGQAVTLLSPADGAKWRQLERGLGRRVSRARWTGPVRLSAEASPVRGAGARSESMRDASRSRVSQASPAGRRWHPIVCSECLRPAEVPFQPDPARRVYCMDCFRSGESKKRMIGGAS</sequence>
<dbReference type="CDD" id="cd00268">
    <property type="entry name" value="DEADc"/>
    <property type="match status" value="1"/>
</dbReference>
<name>I4EM35_9BACT</name>
<reference evidence="9 10" key="1">
    <citation type="journal article" date="2012" name="ISME J.">
        <title>Nitrification expanded: discovery, physiology and genomics of a nitrite-oxidizing bacterium from the phylum Chloroflexi.</title>
        <authorList>
            <person name="Sorokin D.Y."/>
            <person name="Lucker S."/>
            <person name="Vejmelkova D."/>
            <person name="Kostrikina N.A."/>
            <person name="Kleerebezem R."/>
            <person name="Rijpstra W.I."/>
            <person name="Damste J.S."/>
            <person name="Le Paslier D."/>
            <person name="Muyzer G."/>
            <person name="Wagner M."/>
            <person name="van Loosdrecht M.C."/>
            <person name="Daims H."/>
        </authorList>
    </citation>
    <scope>NUCLEOTIDE SEQUENCE [LARGE SCALE GENOMIC DNA]</scope>
    <source>
        <strain evidence="10">none</strain>
    </source>
</reference>
<keyword evidence="1" id="KW-0547">Nucleotide-binding</keyword>
<feature type="region of interest" description="Disordered" evidence="6">
    <location>
        <begin position="304"/>
        <end position="333"/>
    </location>
</feature>
<evidence type="ECO:0000256" key="3">
    <source>
        <dbReference type="ARBA" id="ARBA00022806"/>
    </source>
</evidence>
<dbReference type="CDD" id="cd18787">
    <property type="entry name" value="SF2_C_DEAD"/>
    <property type="match status" value="1"/>
</dbReference>
<evidence type="ECO:0000313" key="10">
    <source>
        <dbReference type="Proteomes" id="UP000004221"/>
    </source>
</evidence>
<dbReference type="InterPro" id="IPR011545">
    <property type="entry name" value="DEAD/DEAH_box_helicase_dom"/>
</dbReference>
<comment type="caution">
    <text evidence="9">The sequence shown here is derived from an EMBL/GenBank/DDBJ whole genome shotgun (WGS) entry which is preliminary data.</text>
</comment>
<gene>
    <name evidence="9" type="ORF">NITHO_560001</name>
</gene>
<dbReference type="Pfam" id="PF23477">
    <property type="entry name" value="zf_Tbcl_2"/>
    <property type="match status" value="1"/>
</dbReference>
<evidence type="ECO:0000313" key="9">
    <source>
        <dbReference type="EMBL" id="CCF85748.1"/>
    </source>
</evidence>
<dbReference type="InterPro" id="IPR044742">
    <property type="entry name" value="DEAD/DEAH_RhlB"/>
</dbReference>
<evidence type="ECO:0008006" key="11">
    <source>
        <dbReference type="Google" id="ProtNLM"/>
    </source>
</evidence>
<accession>I4EM35</accession>
<keyword evidence="3" id="KW-0347">Helicase</keyword>
<evidence type="ECO:0000256" key="5">
    <source>
        <dbReference type="ARBA" id="ARBA00038437"/>
    </source>
</evidence>
<dbReference type="GO" id="GO:0016787">
    <property type="term" value="F:hydrolase activity"/>
    <property type="evidence" value="ECO:0007669"/>
    <property type="project" value="UniProtKB-KW"/>
</dbReference>
<dbReference type="SMART" id="SM00490">
    <property type="entry name" value="HELICc"/>
    <property type="match status" value="1"/>
</dbReference>
<organism evidence="9 10">
    <name type="scientific">Nitrolancea hollandica Lb</name>
    <dbReference type="NCBI Taxonomy" id="1129897"/>
    <lineage>
        <taxon>Bacteria</taxon>
        <taxon>Pseudomonadati</taxon>
        <taxon>Thermomicrobiota</taxon>
        <taxon>Thermomicrobia</taxon>
        <taxon>Sphaerobacterales</taxon>
        <taxon>Sphaerobacterineae</taxon>
        <taxon>Sphaerobacteraceae</taxon>
        <taxon>Nitrolancea</taxon>
    </lineage>
</organism>
<dbReference type="Pfam" id="PF00271">
    <property type="entry name" value="Helicase_C"/>
    <property type="match status" value="1"/>
</dbReference>
<dbReference type="SMART" id="SM00487">
    <property type="entry name" value="DEXDc"/>
    <property type="match status" value="1"/>
</dbReference>
<dbReference type="Pfam" id="PF00270">
    <property type="entry name" value="DEAD"/>
    <property type="match status" value="1"/>
</dbReference>
<dbReference type="InterPro" id="IPR026363">
    <property type="entry name" value="CxxC-x17-CxxC_dom"/>
</dbReference>
<evidence type="ECO:0000259" key="7">
    <source>
        <dbReference type="PROSITE" id="PS51192"/>
    </source>
</evidence>
<keyword evidence="4" id="KW-0067">ATP-binding</keyword>
<dbReference type="GO" id="GO:0003676">
    <property type="term" value="F:nucleic acid binding"/>
    <property type="evidence" value="ECO:0007669"/>
    <property type="project" value="InterPro"/>
</dbReference>
<comment type="similarity">
    <text evidence="5">Belongs to the DEAD box helicase family.</text>
</comment>
<dbReference type="InterPro" id="IPR050079">
    <property type="entry name" value="DEAD_box_RNA_helicase"/>
</dbReference>
<evidence type="ECO:0000256" key="4">
    <source>
        <dbReference type="ARBA" id="ARBA00022840"/>
    </source>
</evidence>
<dbReference type="InterPro" id="IPR027417">
    <property type="entry name" value="P-loop_NTPase"/>
</dbReference>
<keyword evidence="2" id="KW-0378">Hydrolase</keyword>
<dbReference type="NCBIfam" id="TIGR04272">
    <property type="entry name" value="cxxc_cxxc_Mbark"/>
    <property type="match status" value="1"/>
</dbReference>
<feature type="domain" description="Helicase C-terminal" evidence="8">
    <location>
        <begin position="158"/>
        <end position="306"/>
    </location>
</feature>
<dbReference type="Gene3D" id="3.40.50.300">
    <property type="entry name" value="P-loop containing nucleotide triphosphate hydrolases"/>
    <property type="match status" value="2"/>
</dbReference>
<dbReference type="EMBL" id="CAGS01000512">
    <property type="protein sequence ID" value="CCF85748.1"/>
    <property type="molecule type" value="Genomic_DNA"/>
</dbReference>
<protein>
    <recommendedName>
        <fullName evidence="11">DEAD/DEAH box helicase</fullName>
    </recommendedName>
</protein>